<dbReference type="HOGENOM" id="CLU_2932258_0_0_9"/>
<accession>A0A075QXQ5</accession>
<sequence length="60" mass="6776">MIRDRVIVDIDKLANVIKINLRNVINDVTPNINGTDDQHGEKQLTFSIPSQTTPDHPKLL</sequence>
<feature type="region of interest" description="Disordered" evidence="1">
    <location>
        <begin position="29"/>
        <end position="60"/>
    </location>
</feature>
<evidence type="ECO:0000313" key="2">
    <source>
        <dbReference type="EMBL" id="AIG25142.1"/>
    </source>
</evidence>
<dbReference type="Proteomes" id="UP000005850">
    <property type="component" value="Chromosome"/>
</dbReference>
<name>A0A075QXQ5_BRELA</name>
<dbReference type="EMBL" id="CP007806">
    <property type="protein sequence ID" value="AIG25142.1"/>
    <property type="molecule type" value="Genomic_DNA"/>
</dbReference>
<organism evidence="2 3">
    <name type="scientific">Brevibacillus laterosporus LMG 15441</name>
    <dbReference type="NCBI Taxonomy" id="1042163"/>
    <lineage>
        <taxon>Bacteria</taxon>
        <taxon>Bacillati</taxon>
        <taxon>Bacillota</taxon>
        <taxon>Bacilli</taxon>
        <taxon>Bacillales</taxon>
        <taxon>Paenibacillaceae</taxon>
        <taxon>Brevibacillus</taxon>
    </lineage>
</organism>
<gene>
    <name evidence="2" type="ORF">BRLA_c007990</name>
</gene>
<protein>
    <submittedName>
        <fullName evidence="2">Uncharacterized protein</fullName>
    </submittedName>
</protein>
<proteinExistence type="predicted"/>
<evidence type="ECO:0000313" key="3">
    <source>
        <dbReference type="Proteomes" id="UP000005850"/>
    </source>
</evidence>
<evidence type="ECO:0000256" key="1">
    <source>
        <dbReference type="SAM" id="MobiDB-lite"/>
    </source>
</evidence>
<reference evidence="2 3" key="1">
    <citation type="journal article" date="2011" name="J. Bacteriol.">
        <title>Genome sequence of Brevibacillus laterosporus LMG 15441, a pathogen of invertebrates.</title>
        <authorList>
            <person name="Djukic M."/>
            <person name="Poehlein A."/>
            <person name="Thurmer A."/>
            <person name="Daniel R."/>
        </authorList>
    </citation>
    <scope>NUCLEOTIDE SEQUENCE [LARGE SCALE GENOMIC DNA]</scope>
    <source>
        <strain evidence="2 3">LMG 15441</strain>
    </source>
</reference>
<feature type="compositionally biased region" description="Polar residues" evidence="1">
    <location>
        <begin position="44"/>
        <end position="54"/>
    </location>
</feature>
<keyword evidence="3" id="KW-1185">Reference proteome</keyword>
<dbReference type="AlphaFoldDB" id="A0A075QXQ5"/>
<dbReference type="KEGG" id="blr:BRLA_c007990"/>